<feature type="transmembrane region" description="Helical" evidence="1">
    <location>
        <begin position="29"/>
        <end position="44"/>
    </location>
</feature>
<comment type="caution">
    <text evidence="2">The sequence shown here is derived from an EMBL/GenBank/DDBJ whole genome shotgun (WGS) entry which is preliminary data.</text>
</comment>
<keyword evidence="1" id="KW-0472">Membrane</keyword>
<keyword evidence="1" id="KW-1133">Transmembrane helix</keyword>
<dbReference type="EMBL" id="JBHSED010000065">
    <property type="protein sequence ID" value="MFC4306559.1"/>
    <property type="molecule type" value="Genomic_DNA"/>
</dbReference>
<proteinExistence type="predicted"/>
<dbReference type="Proteomes" id="UP001595755">
    <property type="component" value="Unassembled WGS sequence"/>
</dbReference>
<evidence type="ECO:0000313" key="2">
    <source>
        <dbReference type="EMBL" id="MFC4306559.1"/>
    </source>
</evidence>
<protein>
    <recommendedName>
        <fullName evidence="4">Cardiolipin synthase N-terminal domain-containing protein</fullName>
    </recommendedName>
</protein>
<feature type="transmembrane region" description="Helical" evidence="1">
    <location>
        <begin position="6"/>
        <end position="22"/>
    </location>
</feature>
<evidence type="ECO:0000313" key="3">
    <source>
        <dbReference type="Proteomes" id="UP001595755"/>
    </source>
</evidence>
<dbReference type="RefSeq" id="WP_204602475.1">
    <property type="nucleotide sequence ID" value="NZ_JBHSED010000065.1"/>
</dbReference>
<gene>
    <name evidence="2" type="ORF">ACFO1S_24370</name>
</gene>
<accession>A0ABV8SG48</accession>
<evidence type="ECO:0008006" key="4">
    <source>
        <dbReference type="Google" id="ProtNLM"/>
    </source>
</evidence>
<reference evidence="3" key="1">
    <citation type="journal article" date="2019" name="Int. J. Syst. Evol. Microbiol.">
        <title>The Global Catalogue of Microorganisms (GCM) 10K type strain sequencing project: providing services to taxonomists for standard genome sequencing and annotation.</title>
        <authorList>
            <consortium name="The Broad Institute Genomics Platform"/>
            <consortium name="The Broad Institute Genome Sequencing Center for Infectious Disease"/>
            <person name="Wu L."/>
            <person name="Ma J."/>
        </authorList>
    </citation>
    <scope>NUCLEOTIDE SEQUENCE [LARGE SCALE GENOMIC DNA]</scope>
    <source>
        <strain evidence="3">CGMCC 4.1641</strain>
    </source>
</reference>
<keyword evidence="3" id="KW-1185">Reference proteome</keyword>
<keyword evidence="1" id="KW-0812">Transmembrane</keyword>
<evidence type="ECO:0000256" key="1">
    <source>
        <dbReference type="SAM" id="Phobius"/>
    </source>
</evidence>
<organism evidence="2 3">
    <name type="scientific">Cohnella boryungensis</name>
    <dbReference type="NCBI Taxonomy" id="768479"/>
    <lineage>
        <taxon>Bacteria</taxon>
        <taxon>Bacillati</taxon>
        <taxon>Bacillota</taxon>
        <taxon>Bacilli</taxon>
        <taxon>Bacillales</taxon>
        <taxon>Paenibacillaceae</taxon>
        <taxon>Cohnella</taxon>
    </lineage>
</organism>
<feature type="transmembrane region" description="Helical" evidence="1">
    <location>
        <begin position="56"/>
        <end position="80"/>
    </location>
</feature>
<sequence>MHGPAYVLTWVVMLLLLAFAIGKRRIWPAIIYTIGCLILLNAVLRDTGEWDDLADFATLAVIVVPIYLIGSVIWVSMHLYERRKRKDHPRD</sequence>
<name>A0ABV8SG48_9BACL</name>